<dbReference type="Proteomes" id="UP000002051">
    <property type="component" value="Chromosome 6"/>
</dbReference>
<dbReference type="AlphaFoldDB" id="A0A072U5W0"/>
<dbReference type="HOGENOM" id="CLU_125180_1_0_1"/>
<reference evidence="1 3" key="1">
    <citation type="journal article" date="2011" name="Nature">
        <title>The Medicago genome provides insight into the evolution of rhizobial symbioses.</title>
        <authorList>
            <person name="Young N.D."/>
            <person name="Debelle F."/>
            <person name="Oldroyd G.E."/>
            <person name="Geurts R."/>
            <person name="Cannon S.B."/>
            <person name="Udvardi M.K."/>
            <person name="Benedito V.A."/>
            <person name="Mayer K.F."/>
            <person name="Gouzy J."/>
            <person name="Schoof H."/>
            <person name="Van de Peer Y."/>
            <person name="Proost S."/>
            <person name="Cook D.R."/>
            <person name="Meyers B.C."/>
            <person name="Spannagl M."/>
            <person name="Cheung F."/>
            <person name="De Mita S."/>
            <person name="Krishnakumar V."/>
            <person name="Gundlach H."/>
            <person name="Zhou S."/>
            <person name="Mudge J."/>
            <person name="Bharti A.K."/>
            <person name="Murray J.D."/>
            <person name="Naoumkina M.A."/>
            <person name="Rosen B."/>
            <person name="Silverstein K.A."/>
            <person name="Tang H."/>
            <person name="Rombauts S."/>
            <person name="Zhao P.X."/>
            <person name="Zhou P."/>
            <person name="Barbe V."/>
            <person name="Bardou P."/>
            <person name="Bechner M."/>
            <person name="Bellec A."/>
            <person name="Berger A."/>
            <person name="Berges H."/>
            <person name="Bidwell S."/>
            <person name="Bisseling T."/>
            <person name="Choisne N."/>
            <person name="Couloux A."/>
            <person name="Denny R."/>
            <person name="Deshpande S."/>
            <person name="Dai X."/>
            <person name="Doyle J.J."/>
            <person name="Dudez A.M."/>
            <person name="Farmer A.D."/>
            <person name="Fouteau S."/>
            <person name="Franken C."/>
            <person name="Gibelin C."/>
            <person name="Gish J."/>
            <person name="Goldstein S."/>
            <person name="Gonzalez A.J."/>
            <person name="Green P.J."/>
            <person name="Hallab A."/>
            <person name="Hartog M."/>
            <person name="Hua A."/>
            <person name="Humphray S.J."/>
            <person name="Jeong D.H."/>
            <person name="Jing Y."/>
            <person name="Jocker A."/>
            <person name="Kenton S.M."/>
            <person name="Kim D.J."/>
            <person name="Klee K."/>
            <person name="Lai H."/>
            <person name="Lang C."/>
            <person name="Lin S."/>
            <person name="Macmil S.L."/>
            <person name="Magdelenat G."/>
            <person name="Matthews L."/>
            <person name="McCorrison J."/>
            <person name="Monaghan E.L."/>
            <person name="Mun J.H."/>
            <person name="Najar F.Z."/>
            <person name="Nicholson C."/>
            <person name="Noirot C."/>
            <person name="O'Bleness M."/>
            <person name="Paule C.R."/>
            <person name="Poulain J."/>
            <person name="Prion F."/>
            <person name="Qin B."/>
            <person name="Qu C."/>
            <person name="Retzel E.F."/>
            <person name="Riddle C."/>
            <person name="Sallet E."/>
            <person name="Samain S."/>
            <person name="Samson N."/>
            <person name="Sanders I."/>
            <person name="Saurat O."/>
            <person name="Scarpelli C."/>
            <person name="Schiex T."/>
            <person name="Segurens B."/>
            <person name="Severin A.J."/>
            <person name="Sherrier D.J."/>
            <person name="Shi R."/>
            <person name="Sims S."/>
            <person name="Singer S.R."/>
            <person name="Sinharoy S."/>
            <person name="Sterck L."/>
            <person name="Viollet A."/>
            <person name="Wang B.B."/>
            <person name="Wang K."/>
            <person name="Wang M."/>
            <person name="Wang X."/>
            <person name="Warfsmann J."/>
            <person name="Weissenbach J."/>
            <person name="White D.D."/>
            <person name="White J.D."/>
            <person name="Wiley G.B."/>
            <person name="Wincker P."/>
            <person name="Xing Y."/>
            <person name="Yang L."/>
            <person name="Yao Z."/>
            <person name="Ying F."/>
            <person name="Zhai J."/>
            <person name="Zhou L."/>
            <person name="Zuber A."/>
            <person name="Denarie J."/>
            <person name="Dixon R.A."/>
            <person name="May G.D."/>
            <person name="Schwartz D.C."/>
            <person name="Rogers J."/>
            <person name="Quetier F."/>
            <person name="Town C.D."/>
            <person name="Roe B.A."/>
        </authorList>
    </citation>
    <scope>NUCLEOTIDE SEQUENCE [LARGE SCALE GENOMIC DNA]</scope>
    <source>
        <strain evidence="1">A17</strain>
        <strain evidence="2 3">cv. Jemalong A17</strain>
    </source>
</reference>
<dbReference type="EnsemblPlants" id="KEH25139">
    <property type="protein sequence ID" value="KEH25139"/>
    <property type="gene ID" value="MTR_6g015895"/>
</dbReference>
<gene>
    <name evidence="1" type="ordered locus">MTR_6g015895</name>
</gene>
<reference evidence="2" key="3">
    <citation type="submission" date="2015-04" db="UniProtKB">
        <authorList>
            <consortium name="EnsemblPlants"/>
        </authorList>
    </citation>
    <scope>IDENTIFICATION</scope>
    <source>
        <strain evidence="2">cv. Jemalong A17</strain>
    </source>
</reference>
<proteinExistence type="predicted"/>
<evidence type="ECO:0000313" key="1">
    <source>
        <dbReference type="EMBL" id="KEH25139.1"/>
    </source>
</evidence>
<dbReference type="EMBL" id="CM001222">
    <property type="protein sequence ID" value="KEH25139.1"/>
    <property type="molecule type" value="Genomic_DNA"/>
</dbReference>
<sequence>MDNLFNAQVRFNSGNRHLFKVWIDVTLKDLKDQLSTKDSTPNLEDTRWVEDLQYARLDNLQTEKIMLTDNNYHSPRIEMKAMLLRSTEDILKSLILPQDYV</sequence>
<reference evidence="1 3" key="2">
    <citation type="journal article" date="2014" name="BMC Genomics">
        <title>An improved genome release (version Mt4.0) for the model legume Medicago truncatula.</title>
        <authorList>
            <person name="Tang H."/>
            <person name="Krishnakumar V."/>
            <person name="Bidwell S."/>
            <person name="Rosen B."/>
            <person name="Chan A."/>
            <person name="Zhou S."/>
            <person name="Gentzbittel L."/>
            <person name="Childs K.L."/>
            <person name="Yandell M."/>
            <person name="Gundlach H."/>
            <person name="Mayer K.F."/>
            <person name="Schwartz D.C."/>
            <person name="Town C.D."/>
        </authorList>
    </citation>
    <scope>GENOME REANNOTATION</scope>
    <source>
        <strain evidence="1">A17</strain>
        <strain evidence="2 3">cv. Jemalong A17</strain>
    </source>
</reference>
<name>A0A072U5W0_MEDTR</name>
<keyword evidence="3" id="KW-1185">Reference proteome</keyword>
<evidence type="ECO:0000313" key="2">
    <source>
        <dbReference type="EnsemblPlants" id="KEH25139"/>
    </source>
</evidence>
<evidence type="ECO:0000313" key="3">
    <source>
        <dbReference type="Proteomes" id="UP000002051"/>
    </source>
</evidence>
<protein>
    <submittedName>
        <fullName evidence="1">40S ribosomal S10-like protein, putative</fullName>
    </submittedName>
</protein>
<organism evidence="1 3">
    <name type="scientific">Medicago truncatula</name>
    <name type="common">Barrel medic</name>
    <name type="synonym">Medicago tribuloides</name>
    <dbReference type="NCBI Taxonomy" id="3880"/>
    <lineage>
        <taxon>Eukaryota</taxon>
        <taxon>Viridiplantae</taxon>
        <taxon>Streptophyta</taxon>
        <taxon>Embryophyta</taxon>
        <taxon>Tracheophyta</taxon>
        <taxon>Spermatophyta</taxon>
        <taxon>Magnoliopsida</taxon>
        <taxon>eudicotyledons</taxon>
        <taxon>Gunneridae</taxon>
        <taxon>Pentapetalae</taxon>
        <taxon>rosids</taxon>
        <taxon>fabids</taxon>
        <taxon>Fabales</taxon>
        <taxon>Fabaceae</taxon>
        <taxon>Papilionoideae</taxon>
        <taxon>50 kb inversion clade</taxon>
        <taxon>NPAAA clade</taxon>
        <taxon>Hologalegina</taxon>
        <taxon>IRL clade</taxon>
        <taxon>Trifolieae</taxon>
        <taxon>Medicago</taxon>
    </lineage>
</organism>
<accession>A0A072U5W0</accession>